<sequence length="56" mass="6330">MKRPLVTTNEAARHPMRRSLPPVAIAAPAARSEDNDLKLFVLSFTAFFICIWTLLM</sequence>
<proteinExistence type="predicted"/>
<feature type="transmembrane region" description="Helical" evidence="1">
    <location>
        <begin position="37"/>
        <end position="55"/>
    </location>
</feature>
<reference evidence="2" key="1">
    <citation type="submission" date="2022-06" db="EMBL/GenBank/DDBJ databases">
        <title>Sphingomonas sp. nov. isolated from rhizosphere soil of tomato.</title>
        <authorList>
            <person name="Dong H."/>
            <person name="Gao R."/>
        </authorList>
    </citation>
    <scope>NUCLEOTIDE SEQUENCE</scope>
    <source>
        <strain evidence="2">MMSM24</strain>
    </source>
</reference>
<dbReference type="RefSeq" id="WP_179511930.1">
    <property type="nucleotide sequence ID" value="NZ_JANFAU010000002.1"/>
</dbReference>
<comment type="caution">
    <text evidence="2">The sequence shown here is derived from an EMBL/GenBank/DDBJ whole genome shotgun (WGS) entry which is preliminary data.</text>
</comment>
<keyword evidence="3" id="KW-1185">Reference proteome</keyword>
<accession>A0AA41ZEC7</accession>
<evidence type="ECO:0000256" key="1">
    <source>
        <dbReference type="SAM" id="Phobius"/>
    </source>
</evidence>
<dbReference type="AlphaFoldDB" id="A0AA41ZEC7"/>
<organism evidence="2 3">
    <name type="scientific">Sphingomonas lycopersici</name>
    <dbReference type="NCBI Taxonomy" id="2951807"/>
    <lineage>
        <taxon>Bacteria</taxon>
        <taxon>Pseudomonadati</taxon>
        <taxon>Pseudomonadota</taxon>
        <taxon>Alphaproteobacteria</taxon>
        <taxon>Sphingomonadales</taxon>
        <taxon>Sphingomonadaceae</taxon>
        <taxon>Sphingomonas</taxon>
    </lineage>
</organism>
<keyword evidence="1" id="KW-0472">Membrane</keyword>
<name>A0AA41ZEC7_9SPHN</name>
<evidence type="ECO:0000313" key="2">
    <source>
        <dbReference type="EMBL" id="MCW6535359.1"/>
    </source>
</evidence>
<dbReference type="Proteomes" id="UP001165565">
    <property type="component" value="Unassembled WGS sequence"/>
</dbReference>
<gene>
    <name evidence="2" type="ORF">NEE01_11255</name>
</gene>
<protein>
    <submittedName>
        <fullName evidence="2">Uncharacterized protein</fullName>
    </submittedName>
</protein>
<keyword evidence="1" id="KW-1133">Transmembrane helix</keyword>
<keyword evidence="1" id="KW-0812">Transmembrane</keyword>
<dbReference type="EMBL" id="JANFAV010000006">
    <property type="protein sequence ID" value="MCW6535359.1"/>
    <property type="molecule type" value="Genomic_DNA"/>
</dbReference>
<evidence type="ECO:0000313" key="3">
    <source>
        <dbReference type="Proteomes" id="UP001165565"/>
    </source>
</evidence>